<feature type="transmembrane region" description="Helical" evidence="9">
    <location>
        <begin position="177"/>
        <end position="199"/>
    </location>
</feature>
<feature type="transmembrane region" description="Helical" evidence="9">
    <location>
        <begin position="102"/>
        <end position="123"/>
    </location>
</feature>
<dbReference type="GO" id="GO:0005886">
    <property type="term" value="C:plasma membrane"/>
    <property type="evidence" value="ECO:0007669"/>
    <property type="project" value="UniProtKB-SubCell"/>
</dbReference>
<evidence type="ECO:0000256" key="5">
    <source>
        <dbReference type="ARBA" id="ARBA00022475"/>
    </source>
</evidence>
<keyword evidence="4 9" id="KW-0813">Transport</keyword>
<comment type="similarity">
    <text evidence="9">Belongs to the binding-protein-dependent transport system permease family.</text>
</comment>
<accession>A0A7S9QEL0</accession>
<keyword evidence="8 9" id="KW-0472">Membrane</keyword>
<dbReference type="Pfam" id="PF00528">
    <property type="entry name" value="BPD_transp_1"/>
    <property type="match status" value="1"/>
</dbReference>
<dbReference type="AlphaFoldDB" id="A0A7S9QEL0"/>
<keyword evidence="13" id="KW-1185">Reference proteome</keyword>
<evidence type="ECO:0000256" key="1">
    <source>
        <dbReference type="ARBA" id="ARBA00004651"/>
    </source>
</evidence>
<dbReference type="CDD" id="cd06261">
    <property type="entry name" value="TM_PBP2"/>
    <property type="match status" value="1"/>
</dbReference>
<dbReference type="EMBL" id="CP064942">
    <property type="protein sequence ID" value="QPH56090.1"/>
    <property type="molecule type" value="Genomic_DNA"/>
</dbReference>
<evidence type="ECO:0000256" key="6">
    <source>
        <dbReference type="ARBA" id="ARBA00022692"/>
    </source>
</evidence>
<feature type="domain" description="ABC transmembrane type-1" evidence="11">
    <location>
        <begin position="67"/>
        <end position="257"/>
    </location>
</feature>
<protein>
    <recommendedName>
        <fullName evidence="3 10">sn-glycerol-3-phosphate transport system permease protein UgpE</fullName>
    </recommendedName>
</protein>
<evidence type="ECO:0000256" key="2">
    <source>
        <dbReference type="ARBA" id="ARBA00011557"/>
    </source>
</evidence>
<feature type="transmembrane region" description="Helical" evidence="9">
    <location>
        <begin position="236"/>
        <end position="257"/>
    </location>
</feature>
<dbReference type="InterPro" id="IPR000515">
    <property type="entry name" value="MetI-like"/>
</dbReference>
<evidence type="ECO:0000313" key="12">
    <source>
        <dbReference type="EMBL" id="QPH56090.1"/>
    </source>
</evidence>
<evidence type="ECO:0000256" key="10">
    <source>
        <dbReference type="RuleBase" id="RU363056"/>
    </source>
</evidence>
<reference evidence="12 13" key="1">
    <citation type="submission" date="2020-11" db="EMBL/GenBank/DDBJ databases">
        <title>Description of Pontivivens ytuae sp. nov. isolated from deep sea sediment of Mariana Trench.</title>
        <authorList>
            <person name="Wang Z."/>
            <person name="Sun Q.-L."/>
            <person name="Xu X.-D."/>
            <person name="Tang Y.-Z."/>
            <person name="Zhang J."/>
        </authorList>
    </citation>
    <scope>NUCLEOTIDE SEQUENCE [LARGE SCALE GENOMIC DNA]</scope>
    <source>
        <strain evidence="12 13">MT2928</strain>
    </source>
</reference>
<dbReference type="SUPFAM" id="SSF161098">
    <property type="entry name" value="MetI-like"/>
    <property type="match status" value="1"/>
</dbReference>
<proteinExistence type="inferred from homology"/>
<dbReference type="Proteomes" id="UP000594800">
    <property type="component" value="Chromosome"/>
</dbReference>
<evidence type="ECO:0000256" key="9">
    <source>
        <dbReference type="RuleBase" id="RU363032"/>
    </source>
</evidence>
<dbReference type="PANTHER" id="PTHR43744:SF8">
    <property type="entry name" value="SN-GLYCEROL-3-PHOSPHATE TRANSPORT SYSTEM PERMEASE PROTEIN UGPE"/>
    <property type="match status" value="1"/>
</dbReference>
<comment type="subunit">
    <text evidence="2 10">The complex is composed of two ATP-binding proteins (UgpC), two transmembrane proteins (UgpA and UgpE) and a solute-binding protein (UgpB).</text>
</comment>
<keyword evidence="10" id="KW-0997">Cell inner membrane</keyword>
<keyword evidence="7 9" id="KW-1133">Transmembrane helix</keyword>
<dbReference type="Gene3D" id="1.10.3720.10">
    <property type="entry name" value="MetI-like"/>
    <property type="match status" value="1"/>
</dbReference>
<evidence type="ECO:0000256" key="3">
    <source>
        <dbReference type="ARBA" id="ARBA00020515"/>
    </source>
</evidence>
<keyword evidence="5 10" id="KW-1003">Cell membrane</keyword>
<feature type="transmembrane region" description="Helical" evidence="9">
    <location>
        <begin position="66"/>
        <end position="90"/>
    </location>
</feature>
<comment type="function">
    <text evidence="10">Part of the ABC transporter complex UgpBAEC involved in sn-glycerol-3-phosphate (G3P) import. Probably responsible for the translocation of the substrate across the membrane.</text>
</comment>
<dbReference type="GO" id="GO:0055085">
    <property type="term" value="P:transmembrane transport"/>
    <property type="evidence" value="ECO:0007669"/>
    <property type="project" value="InterPro"/>
</dbReference>
<evidence type="ECO:0000313" key="13">
    <source>
        <dbReference type="Proteomes" id="UP000594800"/>
    </source>
</evidence>
<organism evidence="12 13">
    <name type="scientific">Pontivivens ytuae</name>
    <dbReference type="NCBI Taxonomy" id="2789856"/>
    <lineage>
        <taxon>Bacteria</taxon>
        <taxon>Pseudomonadati</taxon>
        <taxon>Pseudomonadota</taxon>
        <taxon>Alphaproteobacteria</taxon>
        <taxon>Rhodobacterales</taxon>
        <taxon>Paracoccaceae</taxon>
        <taxon>Pontivivens</taxon>
    </lineage>
</organism>
<keyword evidence="6 9" id="KW-0812">Transmembrane</keyword>
<sequence length="271" mass="29886">MAKKLLQHGVLCLLLVPVLAPFIWMVSTSLKPAEEIFGAPLRLIPQQLAAAENYGRALFDVPMLSFMLNGLIVVLGILVIQVTVALFAGYALAKLTFRGRDLFFGLVLLALCIPIQVPALPLYLVLAELRLLNTYFALILPFMFSAFAIFLFRQFFKGYPEEVLQAARLDGMTEFEIVLRLILPGARPAIAAFSVFSIVAHWNDLYWPLIAITSMERATPPLGMVLFRDSALSADYGALTAGAVIITVPLLVLFVLAQRQFVRGITMTGLK</sequence>
<comment type="subcellular location">
    <subcellularLocation>
        <location evidence="10">Cell inner membrane</location>
        <topology evidence="10">Multi-pass membrane protein</topology>
    </subcellularLocation>
    <subcellularLocation>
        <location evidence="1 9">Cell membrane</location>
        <topology evidence="1 9">Multi-pass membrane protein</topology>
    </subcellularLocation>
</comment>
<gene>
    <name evidence="10" type="primary">ugpE</name>
    <name evidence="12" type="ORF">I0K15_03130</name>
</gene>
<dbReference type="PANTHER" id="PTHR43744">
    <property type="entry name" value="ABC TRANSPORTER PERMEASE PROTEIN MG189-RELATED-RELATED"/>
    <property type="match status" value="1"/>
</dbReference>
<dbReference type="PROSITE" id="PS50928">
    <property type="entry name" value="ABC_TM1"/>
    <property type="match status" value="1"/>
</dbReference>
<evidence type="ECO:0000256" key="7">
    <source>
        <dbReference type="ARBA" id="ARBA00022989"/>
    </source>
</evidence>
<name>A0A7S9QEL0_9RHOB</name>
<feature type="transmembrane region" description="Helical" evidence="9">
    <location>
        <begin position="135"/>
        <end position="156"/>
    </location>
</feature>
<comment type="caution">
    <text evidence="10">Lacks conserved residue(s) required for the propagation of feature annotation.</text>
</comment>
<evidence type="ECO:0000256" key="4">
    <source>
        <dbReference type="ARBA" id="ARBA00022448"/>
    </source>
</evidence>
<evidence type="ECO:0000256" key="8">
    <source>
        <dbReference type="ARBA" id="ARBA00023136"/>
    </source>
</evidence>
<evidence type="ECO:0000259" key="11">
    <source>
        <dbReference type="PROSITE" id="PS50928"/>
    </source>
</evidence>
<dbReference type="KEGG" id="poz:I0K15_03130"/>
<dbReference type="InterPro" id="IPR035906">
    <property type="entry name" value="MetI-like_sf"/>
</dbReference>